<reference evidence="5 6" key="1">
    <citation type="submission" date="2018-04" db="EMBL/GenBank/DDBJ databases">
        <title>Genomic Encyclopedia of Type Strains, Phase IV (KMG-IV): sequencing the most valuable type-strain genomes for metagenomic binning, comparative biology and taxonomic classification.</title>
        <authorList>
            <person name="Goeker M."/>
        </authorList>
    </citation>
    <scope>NUCLEOTIDE SEQUENCE [LARGE SCALE GENOMIC DNA]</scope>
    <source>
        <strain evidence="5 6">DSM 20705</strain>
    </source>
</reference>
<evidence type="ECO:0000256" key="2">
    <source>
        <dbReference type="ARBA" id="ARBA00023125"/>
    </source>
</evidence>
<keyword evidence="3" id="KW-0804">Transcription</keyword>
<accession>A0A2U1DN15</accession>
<evidence type="ECO:0000313" key="6">
    <source>
        <dbReference type="Proteomes" id="UP000245793"/>
    </source>
</evidence>
<name>A0A2U1DN15_9FIRM</name>
<gene>
    <name evidence="5" type="ORF">C7381_1112</name>
</gene>
<dbReference type="RefSeq" id="WP_116480505.1">
    <property type="nucleotide sequence ID" value="NZ_JBKYKF010000039.1"/>
</dbReference>
<dbReference type="GO" id="GO:0003677">
    <property type="term" value="F:DNA binding"/>
    <property type="evidence" value="ECO:0007669"/>
    <property type="project" value="UniProtKB-KW"/>
</dbReference>
<dbReference type="Pfam" id="PF00196">
    <property type="entry name" value="GerE"/>
    <property type="match status" value="1"/>
</dbReference>
<comment type="caution">
    <text evidence="5">The sequence shown here is derived from an EMBL/GenBank/DDBJ whole genome shotgun (WGS) entry which is preliminary data.</text>
</comment>
<organism evidence="5 6">
    <name type="scientific">Ezakiella coagulans</name>
    <dbReference type="NCBI Taxonomy" id="46507"/>
    <lineage>
        <taxon>Bacteria</taxon>
        <taxon>Bacillati</taxon>
        <taxon>Bacillota</taxon>
        <taxon>Tissierellia</taxon>
        <taxon>Ezakiella</taxon>
    </lineage>
</organism>
<dbReference type="GO" id="GO:0006355">
    <property type="term" value="P:regulation of DNA-templated transcription"/>
    <property type="evidence" value="ECO:0007669"/>
    <property type="project" value="InterPro"/>
</dbReference>
<dbReference type="SUPFAM" id="SSF46894">
    <property type="entry name" value="C-terminal effector domain of the bipartite response regulators"/>
    <property type="match status" value="1"/>
</dbReference>
<dbReference type="EMBL" id="QEKV01000011">
    <property type="protein sequence ID" value="PVY89074.1"/>
    <property type="molecule type" value="Genomic_DNA"/>
</dbReference>
<evidence type="ECO:0000313" key="5">
    <source>
        <dbReference type="EMBL" id="PVY89074.1"/>
    </source>
</evidence>
<evidence type="ECO:0000259" key="4">
    <source>
        <dbReference type="PROSITE" id="PS50043"/>
    </source>
</evidence>
<protein>
    <submittedName>
        <fullName evidence="5">DNA-binding NarL/FixJ family response regulator</fullName>
    </submittedName>
</protein>
<dbReference type="PANTHER" id="PTHR44688:SF16">
    <property type="entry name" value="DNA-BINDING TRANSCRIPTIONAL ACTIVATOR DEVR_DOSR"/>
    <property type="match status" value="1"/>
</dbReference>
<dbReference type="PROSITE" id="PS50043">
    <property type="entry name" value="HTH_LUXR_2"/>
    <property type="match status" value="1"/>
</dbReference>
<dbReference type="Gene3D" id="3.40.50.2300">
    <property type="match status" value="1"/>
</dbReference>
<dbReference type="Proteomes" id="UP000245793">
    <property type="component" value="Unassembled WGS sequence"/>
</dbReference>
<dbReference type="InterPro" id="IPR016032">
    <property type="entry name" value="Sig_transdc_resp-reg_C-effctor"/>
</dbReference>
<keyword evidence="1" id="KW-0805">Transcription regulation</keyword>
<dbReference type="AlphaFoldDB" id="A0A2U1DN15"/>
<evidence type="ECO:0000256" key="1">
    <source>
        <dbReference type="ARBA" id="ARBA00023015"/>
    </source>
</evidence>
<feature type="domain" description="HTH luxR-type" evidence="4">
    <location>
        <begin position="140"/>
        <end position="190"/>
    </location>
</feature>
<proteinExistence type="predicted"/>
<sequence length="190" mass="21755">MEKPFTNRNSKKAIVVTNANLILDGIKNILIQTGYNAIEKEIKSINKRDFKSRLIIIISYDLRKEELELIKSIKENSFYANIILVTGVDESIINRSVFRIGVDAVVNAFDSKQILIKAIQEIENDNKYISPFYVKAKEENEEKLDNLTKRQYQIYVLAKDGKNKDEIAKILGIAPKTVGNHLSKIRNTIK</sequence>
<keyword evidence="6" id="KW-1185">Reference proteome</keyword>
<evidence type="ECO:0000256" key="3">
    <source>
        <dbReference type="ARBA" id="ARBA00023163"/>
    </source>
</evidence>
<dbReference type="PANTHER" id="PTHR44688">
    <property type="entry name" value="DNA-BINDING TRANSCRIPTIONAL ACTIVATOR DEVR_DOSR"/>
    <property type="match status" value="1"/>
</dbReference>
<keyword evidence="2 5" id="KW-0238">DNA-binding</keyword>
<dbReference type="InterPro" id="IPR000792">
    <property type="entry name" value="Tscrpt_reg_LuxR_C"/>
</dbReference>
<dbReference type="PRINTS" id="PR00038">
    <property type="entry name" value="HTHLUXR"/>
</dbReference>